<accession>A0A9J7J595</accession>
<dbReference type="OrthoDB" id="7251849at2759"/>
<evidence type="ECO:0000256" key="2">
    <source>
        <dbReference type="SAM" id="MobiDB-lite"/>
    </source>
</evidence>
<reference evidence="6" key="1">
    <citation type="submission" date="2025-08" db="UniProtKB">
        <authorList>
            <consortium name="RefSeq"/>
        </authorList>
    </citation>
    <scope>IDENTIFICATION</scope>
    <source>
        <strain evidence="6">Ishihara</strain>
        <tissue evidence="6">Whole body</tissue>
    </source>
</reference>
<dbReference type="KEGG" id="sliu:111363022"/>
<feature type="chain" id="PRO_5039911088" evidence="3">
    <location>
        <begin position="19"/>
        <end position="572"/>
    </location>
</feature>
<keyword evidence="3" id="KW-0732">Signal</keyword>
<protein>
    <submittedName>
        <fullName evidence="6">Uncharacterized protein LOC111363022</fullName>
    </submittedName>
</protein>
<evidence type="ECO:0000256" key="1">
    <source>
        <dbReference type="SAM" id="Coils"/>
    </source>
</evidence>
<evidence type="ECO:0000259" key="4">
    <source>
        <dbReference type="Pfam" id="PF25298"/>
    </source>
</evidence>
<feature type="coiled-coil region" evidence="1">
    <location>
        <begin position="340"/>
        <end position="402"/>
    </location>
</feature>
<dbReference type="AlphaFoldDB" id="A0A9J7J595"/>
<dbReference type="Pfam" id="PF25298">
    <property type="entry name" value="Baculo_FP_2nd"/>
    <property type="match status" value="1"/>
</dbReference>
<organism evidence="5 6">
    <name type="scientific">Spodoptera litura</name>
    <name type="common">Asian cotton leafworm</name>
    <dbReference type="NCBI Taxonomy" id="69820"/>
    <lineage>
        <taxon>Eukaryota</taxon>
        <taxon>Metazoa</taxon>
        <taxon>Ecdysozoa</taxon>
        <taxon>Arthropoda</taxon>
        <taxon>Hexapoda</taxon>
        <taxon>Insecta</taxon>
        <taxon>Pterygota</taxon>
        <taxon>Neoptera</taxon>
        <taxon>Endopterygota</taxon>
        <taxon>Lepidoptera</taxon>
        <taxon>Glossata</taxon>
        <taxon>Ditrysia</taxon>
        <taxon>Noctuoidea</taxon>
        <taxon>Noctuidae</taxon>
        <taxon>Amphipyrinae</taxon>
        <taxon>Spodoptera</taxon>
    </lineage>
</organism>
<dbReference type="RefSeq" id="XP_022835578.1">
    <property type="nucleotide sequence ID" value="XM_022979810.1"/>
</dbReference>
<gene>
    <name evidence="6" type="primary">LOC111363022</name>
</gene>
<keyword evidence="1" id="KW-0175">Coiled coil</keyword>
<dbReference type="GeneID" id="111363022"/>
<feature type="region of interest" description="Disordered" evidence="2">
    <location>
        <begin position="65"/>
        <end position="84"/>
    </location>
</feature>
<dbReference type="InterPro" id="IPR057251">
    <property type="entry name" value="FP_C"/>
</dbReference>
<evidence type="ECO:0000256" key="3">
    <source>
        <dbReference type="SAM" id="SignalP"/>
    </source>
</evidence>
<feature type="domain" description="FP protein C-terminal" evidence="4">
    <location>
        <begin position="517"/>
        <end position="563"/>
    </location>
</feature>
<proteinExistence type="predicted"/>
<evidence type="ECO:0000313" key="6">
    <source>
        <dbReference type="RefSeq" id="XP_022835578.1"/>
    </source>
</evidence>
<dbReference type="Proteomes" id="UP000301870">
    <property type="component" value="Unplaced"/>
</dbReference>
<sequence>MKMFACVLLVTIFAHTNTLPQQPEDPDKNVNLALETVLEFSNKYQSGEEKLLNVVQNFINRLKDEMHHDKSNNSGKHSRRSSSDSKDELEILGLKIIDRLNYLENQVDEIKQNNALKDCSTNDKNQTVNCFSRSSSGRDINGDGFVKLVEVQKGSLRQKYNITDDTSDIVIKKCDKCNVSRIYKKILKTNVRETNEATSSNHTNTFMTTSNLKLYQEELNPPHHHHNRPRMNTKTSIYHTTAKSSDEVKLDQIIVRLNKTKLSLDERLRSVDLTTIATEATSTVNLTLATNEIIPTNPSPSFISQRYKRGRQSSEEQLNCFKDDIKIMLDEWKDTQNTLLNKLITEVTEIKKQNAEIKHTNEEIEKNLQFLNQKYDDVLKRVDCLERERKQHLSKITELESTIEDMRRYTKSSSIELRNVPMCSDNETKSHLINLVQSTCKKLNVVAQKSDVRDVSRINGKSGKKTIVVDLNSVLVKNEIIQGIKAYKKQHPNNPLTAADLGVQGQHTPIYISEALTPRGRRLFYLARDLAKTNQYKYCWTSLGKIYLRKEAEGPRIEVKDELQLISLRNEM</sequence>
<feature type="signal peptide" evidence="3">
    <location>
        <begin position="1"/>
        <end position="18"/>
    </location>
</feature>
<name>A0A9J7J595_SPOLT</name>
<keyword evidence="5" id="KW-1185">Reference proteome</keyword>
<evidence type="ECO:0000313" key="5">
    <source>
        <dbReference type="Proteomes" id="UP000301870"/>
    </source>
</evidence>